<dbReference type="Pfam" id="PF13432">
    <property type="entry name" value="TPR_16"/>
    <property type="match status" value="4"/>
</dbReference>
<feature type="region of interest" description="Disordered" evidence="4">
    <location>
        <begin position="59"/>
        <end position="84"/>
    </location>
</feature>
<dbReference type="PROSITE" id="PS50005">
    <property type="entry name" value="TPR"/>
    <property type="match status" value="3"/>
</dbReference>
<dbReference type="EMBL" id="VWPJ01000010">
    <property type="protein sequence ID" value="KAA5605266.1"/>
    <property type="molecule type" value="Genomic_DNA"/>
</dbReference>
<keyword evidence="2 3" id="KW-0802">TPR repeat</keyword>
<evidence type="ECO:0000256" key="4">
    <source>
        <dbReference type="SAM" id="MobiDB-lite"/>
    </source>
</evidence>
<evidence type="ECO:0000256" key="1">
    <source>
        <dbReference type="ARBA" id="ARBA00022737"/>
    </source>
</evidence>
<organism evidence="6 7">
    <name type="scientific">Roseospira marina</name>
    <dbReference type="NCBI Taxonomy" id="140057"/>
    <lineage>
        <taxon>Bacteria</taxon>
        <taxon>Pseudomonadati</taxon>
        <taxon>Pseudomonadota</taxon>
        <taxon>Alphaproteobacteria</taxon>
        <taxon>Rhodospirillales</taxon>
        <taxon>Rhodospirillaceae</taxon>
        <taxon>Roseospira</taxon>
    </lineage>
</organism>
<gene>
    <name evidence="6" type="ORF">F1188_11905</name>
</gene>
<dbReference type="PANTHER" id="PTHR45586:SF1">
    <property type="entry name" value="LIPOPOLYSACCHARIDE ASSEMBLY PROTEIN B"/>
    <property type="match status" value="1"/>
</dbReference>
<dbReference type="AlphaFoldDB" id="A0A5M6IAG5"/>
<keyword evidence="7" id="KW-1185">Reference proteome</keyword>
<keyword evidence="5" id="KW-0732">Signal</keyword>
<evidence type="ECO:0000256" key="5">
    <source>
        <dbReference type="SAM" id="SignalP"/>
    </source>
</evidence>
<feature type="signal peptide" evidence="5">
    <location>
        <begin position="1"/>
        <end position="37"/>
    </location>
</feature>
<feature type="repeat" description="TPR" evidence="3">
    <location>
        <begin position="533"/>
        <end position="566"/>
    </location>
</feature>
<dbReference type="SUPFAM" id="SSF48452">
    <property type="entry name" value="TPR-like"/>
    <property type="match status" value="2"/>
</dbReference>
<proteinExistence type="predicted"/>
<sequence length="622" mass="67435">MAESATNLRSARRMRSPARAALVAVGAALALTPAACAHPVAADGAAQDRTAVLATASDAVPPADAAEDAESTATTDDEDRPSGRALGQYLAGRTAQYANDISAAATHFSAALEADPGNTMLMRRAYYYLMADGRFDEAVDVAHQAVVAMSGEDFAPLLMATAAMRDGRPDQAVGWLWPLEPQGLNGLLQPLLVAWAHLGDGNLEDALRDLDPAREMVSARRLVDLHAALLADIGGDKARAATLIDAYLKDGPPDNARPLELMAMLLVHQGRTDEALEMVRTYIAGGPVPLAVTDLAARLEAQGAAGVPDLLTTPSDGFAEALYHIGLVVNQGQGSDTAIVLMRMALAVKPDFPRAALGIAETLRRMERFEAANAVLDGIDSRDDAALDYVVQLYRAENLERLDRIDEALAHYDALAEAHPEQVEPLVDKGDLLRRADRFAAAADAYRVALTRLEAGETDPAAVWPILYRRGIAHERAGAWDAARADFERALELEPNQPEVLNYLGYSLMDRGENIEQALEMVREAVRQRPDDGYIVDSLGWGYYLLGRYDEAVEELERAVALRPQDWTINDHLGDAYWRVGRRTEARFQWERALSLEPREDAVPGIEEKLSIGLTAAGESRP</sequence>
<name>A0A5M6IAG5_9PROT</name>
<dbReference type="OrthoDB" id="9766710at2"/>
<accession>A0A5M6IAG5</accession>
<reference evidence="6 7" key="1">
    <citation type="submission" date="2019-09" db="EMBL/GenBank/DDBJ databases">
        <title>Genome sequence of Roseospira marina, one of the more divergent members of the non-sulfur purple photosynthetic bacterial family, the Rhodospirillaceae.</title>
        <authorList>
            <person name="Meyer T."/>
            <person name="Kyndt J."/>
        </authorList>
    </citation>
    <scope>NUCLEOTIDE SEQUENCE [LARGE SCALE GENOMIC DNA]</scope>
    <source>
        <strain evidence="6 7">DSM 15113</strain>
    </source>
</reference>
<evidence type="ECO:0000256" key="3">
    <source>
        <dbReference type="PROSITE-ProRule" id="PRU00339"/>
    </source>
</evidence>
<dbReference type="InterPro" id="IPR019734">
    <property type="entry name" value="TPR_rpt"/>
</dbReference>
<feature type="compositionally biased region" description="Acidic residues" evidence="4">
    <location>
        <begin position="65"/>
        <end position="79"/>
    </location>
</feature>
<feature type="repeat" description="TPR" evidence="3">
    <location>
        <begin position="464"/>
        <end position="497"/>
    </location>
</feature>
<comment type="caution">
    <text evidence="6">The sequence shown here is derived from an EMBL/GenBank/DDBJ whole genome shotgun (WGS) entry which is preliminary data.</text>
</comment>
<dbReference type="Gene3D" id="1.25.40.10">
    <property type="entry name" value="Tetratricopeptide repeat domain"/>
    <property type="match status" value="4"/>
</dbReference>
<feature type="chain" id="PRO_5024416332" evidence="5">
    <location>
        <begin position="38"/>
        <end position="622"/>
    </location>
</feature>
<evidence type="ECO:0000313" key="7">
    <source>
        <dbReference type="Proteomes" id="UP000324065"/>
    </source>
</evidence>
<feature type="repeat" description="TPR" evidence="3">
    <location>
        <begin position="567"/>
        <end position="600"/>
    </location>
</feature>
<dbReference type="Pfam" id="PF13414">
    <property type="entry name" value="TPR_11"/>
    <property type="match status" value="1"/>
</dbReference>
<dbReference type="PANTHER" id="PTHR45586">
    <property type="entry name" value="TPR REPEAT-CONTAINING PROTEIN PA4667"/>
    <property type="match status" value="1"/>
</dbReference>
<dbReference type="InterPro" id="IPR011990">
    <property type="entry name" value="TPR-like_helical_dom_sf"/>
</dbReference>
<protein>
    <submittedName>
        <fullName evidence="6">Tetratricopeptide repeat protein</fullName>
    </submittedName>
</protein>
<evidence type="ECO:0000256" key="2">
    <source>
        <dbReference type="ARBA" id="ARBA00022803"/>
    </source>
</evidence>
<evidence type="ECO:0000313" key="6">
    <source>
        <dbReference type="EMBL" id="KAA5605266.1"/>
    </source>
</evidence>
<keyword evidence="1" id="KW-0677">Repeat</keyword>
<dbReference type="SMART" id="SM00028">
    <property type="entry name" value="TPR"/>
    <property type="match status" value="7"/>
</dbReference>
<dbReference type="Proteomes" id="UP000324065">
    <property type="component" value="Unassembled WGS sequence"/>
</dbReference>
<dbReference type="InterPro" id="IPR051012">
    <property type="entry name" value="CellSynth/LPSAsmb/PSIAsmb"/>
</dbReference>